<evidence type="ECO:0000313" key="2">
    <source>
        <dbReference type="EMBL" id="KYQ48644.1"/>
    </source>
</evidence>
<organism evidence="2 3">
    <name type="scientific">Mycetomoellerius zeteki</name>
    <dbReference type="NCBI Taxonomy" id="64791"/>
    <lineage>
        <taxon>Eukaryota</taxon>
        <taxon>Metazoa</taxon>
        <taxon>Ecdysozoa</taxon>
        <taxon>Arthropoda</taxon>
        <taxon>Hexapoda</taxon>
        <taxon>Insecta</taxon>
        <taxon>Pterygota</taxon>
        <taxon>Neoptera</taxon>
        <taxon>Endopterygota</taxon>
        <taxon>Hymenoptera</taxon>
        <taxon>Apocrita</taxon>
        <taxon>Aculeata</taxon>
        <taxon>Formicoidea</taxon>
        <taxon>Formicidae</taxon>
        <taxon>Myrmicinae</taxon>
        <taxon>Mycetomoellerius</taxon>
    </lineage>
</organism>
<accession>A0A151WLB1</accession>
<dbReference type="Pfam" id="PF14529">
    <property type="entry name" value="Exo_endo_phos_2"/>
    <property type="match status" value="1"/>
</dbReference>
<dbReference type="Gene3D" id="3.60.10.10">
    <property type="entry name" value="Endonuclease/exonuclease/phosphatase"/>
    <property type="match status" value="1"/>
</dbReference>
<name>A0A151WLB1_9HYME</name>
<dbReference type="InterPro" id="IPR036691">
    <property type="entry name" value="Endo/exonu/phosph_ase_sf"/>
</dbReference>
<sequence length="58" mass="6294">ESLGEHISRRSPRPIILGGDFNAHSVEWGSSTTDSSGDCTLHWAAWLGLILLNQGPYS</sequence>
<dbReference type="GO" id="GO:0003824">
    <property type="term" value="F:catalytic activity"/>
    <property type="evidence" value="ECO:0007669"/>
    <property type="project" value="InterPro"/>
</dbReference>
<feature type="domain" description="Endonuclease/exonuclease/phosphatase" evidence="1">
    <location>
        <begin position="4"/>
        <end position="55"/>
    </location>
</feature>
<reference evidence="2 3" key="1">
    <citation type="submission" date="2015-09" db="EMBL/GenBank/DDBJ databases">
        <title>Trachymyrmex zeteki WGS genome.</title>
        <authorList>
            <person name="Nygaard S."/>
            <person name="Hu H."/>
            <person name="Boomsma J."/>
            <person name="Zhang G."/>
        </authorList>
    </citation>
    <scope>NUCLEOTIDE SEQUENCE [LARGE SCALE GENOMIC DNA]</scope>
    <source>
        <strain evidence="2">Tzet28-1</strain>
        <tissue evidence="2">Whole body</tissue>
    </source>
</reference>
<evidence type="ECO:0000259" key="1">
    <source>
        <dbReference type="Pfam" id="PF14529"/>
    </source>
</evidence>
<dbReference type="InterPro" id="IPR005135">
    <property type="entry name" value="Endo/exonuclease/phosphatase"/>
</dbReference>
<dbReference type="EMBL" id="KQ982967">
    <property type="protein sequence ID" value="KYQ48644.1"/>
    <property type="molecule type" value="Genomic_DNA"/>
</dbReference>
<dbReference type="Proteomes" id="UP000075809">
    <property type="component" value="Unassembled WGS sequence"/>
</dbReference>
<feature type="non-terminal residue" evidence="2">
    <location>
        <position position="1"/>
    </location>
</feature>
<evidence type="ECO:0000313" key="3">
    <source>
        <dbReference type="Proteomes" id="UP000075809"/>
    </source>
</evidence>
<dbReference type="AlphaFoldDB" id="A0A151WLB1"/>
<dbReference type="SUPFAM" id="SSF56219">
    <property type="entry name" value="DNase I-like"/>
    <property type="match status" value="1"/>
</dbReference>
<gene>
    <name evidence="2" type="ORF">ALC60_12306</name>
</gene>
<protein>
    <recommendedName>
        <fullName evidence="1">Endonuclease/exonuclease/phosphatase domain-containing protein</fullName>
    </recommendedName>
</protein>
<proteinExistence type="predicted"/>
<keyword evidence="3" id="KW-1185">Reference proteome</keyword>